<name>A0A8H7DQI2_PLEOS</name>
<dbReference type="AlphaFoldDB" id="A0A8H7DQI2"/>
<proteinExistence type="predicted"/>
<dbReference type="Gene3D" id="3.40.50.1820">
    <property type="entry name" value="alpha/beta hydrolase"/>
    <property type="match status" value="1"/>
</dbReference>
<keyword evidence="1" id="KW-0812">Transmembrane</keyword>
<feature type="transmembrane region" description="Helical" evidence="1">
    <location>
        <begin position="394"/>
        <end position="413"/>
    </location>
</feature>
<evidence type="ECO:0008006" key="4">
    <source>
        <dbReference type="Google" id="ProtNLM"/>
    </source>
</evidence>
<dbReference type="VEuPathDB" id="FungiDB:PC9H_011400"/>
<keyword evidence="3" id="KW-1185">Reference proteome</keyword>
<accession>A0A8H7DQI2</accession>
<dbReference type="InterPro" id="IPR029058">
    <property type="entry name" value="AB_hydrolase_fold"/>
</dbReference>
<dbReference type="OrthoDB" id="94039at2759"/>
<organism evidence="2 3">
    <name type="scientific">Pleurotus ostreatus</name>
    <name type="common">Oyster mushroom</name>
    <name type="synonym">White-rot fungus</name>
    <dbReference type="NCBI Taxonomy" id="5322"/>
    <lineage>
        <taxon>Eukaryota</taxon>
        <taxon>Fungi</taxon>
        <taxon>Dikarya</taxon>
        <taxon>Basidiomycota</taxon>
        <taxon>Agaricomycotina</taxon>
        <taxon>Agaricomycetes</taxon>
        <taxon>Agaricomycetidae</taxon>
        <taxon>Agaricales</taxon>
        <taxon>Pleurotineae</taxon>
        <taxon>Pleurotaceae</taxon>
        <taxon>Pleurotus</taxon>
    </lineage>
</organism>
<dbReference type="EMBL" id="JACETU010000009">
    <property type="protein sequence ID" value="KAF7420882.1"/>
    <property type="molecule type" value="Genomic_DNA"/>
</dbReference>
<keyword evidence="1" id="KW-1133">Transmembrane helix</keyword>
<evidence type="ECO:0000313" key="3">
    <source>
        <dbReference type="Proteomes" id="UP000623687"/>
    </source>
</evidence>
<dbReference type="GeneID" id="59381218"/>
<dbReference type="Proteomes" id="UP000623687">
    <property type="component" value="Unassembled WGS sequence"/>
</dbReference>
<dbReference type="RefSeq" id="XP_036626740.1">
    <property type="nucleotide sequence ID" value="XM_036780885.1"/>
</dbReference>
<evidence type="ECO:0000313" key="2">
    <source>
        <dbReference type="EMBL" id="KAF7420882.1"/>
    </source>
</evidence>
<gene>
    <name evidence="2" type="ORF">PC9H_011400</name>
</gene>
<protein>
    <recommendedName>
        <fullName evidence="4">AB hydrolase-1 domain-containing protein</fullName>
    </recommendedName>
</protein>
<evidence type="ECO:0000256" key="1">
    <source>
        <dbReference type="SAM" id="Phobius"/>
    </source>
</evidence>
<keyword evidence="1" id="KW-0472">Membrane</keyword>
<comment type="caution">
    <text evidence="2">The sequence shown here is derived from an EMBL/GenBank/DDBJ whole genome shotgun (WGS) entry which is preliminary data.</text>
</comment>
<sequence length="420" mass="47177">MPLSDHTLHPLVAQTFRFSFFQDHQFHTTATRYVPKRRRDQNKNIDGAVQYNIIFSNGISLAQETAIPVIKELYRLTADSEAVSIRSAWVVERPNHGDAAQMNEEVLRHYVENHVRGQVPRLPPDRWAEQAAAVPGRIPGAAIRAFLASNILQPEERENLVGVAHSGGGGSLINALGPSKQHLPLCALILVESPHIEHAAWGPLLQLYDAVRRSNSRRPTRWASAEHAMAWFKTHVPWKNFHPDVLHIISETYFRPDPALPGTVTTKTPVEQETACFLDDGTNLNELPYLRSIMHLLPTHLILGDAMDIWPKPIYTMISENIEADRAKLASVTTIAGAGHYVGDLISTPQNQKQRTNNDELITTMLLCSSSATAARRETQRVGQRDIRDPVHPGAGFVFVFAFPFMIMMGFLIRDRRRQI</sequence>
<reference evidence="2" key="1">
    <citation type="submission" date="2019-07" db="EMBL/GenBank/DDBJ databases">
        <authorList>
            <person name="Palmer J.M."/>
        </authorList>
    </citation>
    <scope>NUCLEOTIDE SEQUENCE</scope>
    <source>
        <strain evidence="2">PC9</strain>
    </source>
</reference>